<protein>
    <submittedName>
        <fullName evidence="1">Uncharacterized protein</fullName>
    </submittedName>
</protein>
<keyword evidence="2" id="KW-1185">Reference proteome</keyword>
<sequence>MSPYARHRCRPFDRTGGSDIGYRLVSGTHIALLRCLKRSILSGHVSHNQQPLFV</sequence>
<dbReference type="Gramene" id="KGN43991">
    <property type="protein sequence ID" value="KGN43991"/>
    <property type="gene ID" value="Csa_7G081690"/>
</dbReference>
<reference evidence="1 2" key="3">
    <citation type="journal article" date="2010" name="BMC Genomics">
        <title>Transcriptome sequencing and comparative analysis of cucumber flowers with different sex types.</title>
        <authorList>
            <person name="Guo S."/>
            <person name="Zheng Y."/>
            <person name="Joung J.G."/>
            <person name="Liu S."/>
            <person name="Zhang Z."/>
            <person name="Crasta O.R."/>
            <person name="Sobral B.W."/>
            <person name="Xu Y."/>
            <person name="Huang S."/>
            <person name="Fei Z."/>
        </authorList>
    </citation>
    <scope>NUCLEOTIDE SEQUENCE [LARGE SCALE GENOMIC DNA]</scope>
    <source>
        <strain evidence="2">cv. 9930</strain>
    </source>
</reference>
<dbReference type="Proteomes" id="UP000029981">
    <property type="component" value="Chromosome 7"/>
</dbReference>
<evidence type="ECO:0000313" key="2">
    <source>
        <dbReference type="Proteomes" id="UP000029981"/>
    </source>
</evidence>
<gene>
    <name evidence="1" type="ORF">Csa_7G081690</name>
</gene>
<evidence type="ECO:0000313" key="1">
    <source>
        <dbReference type="EMBL" id="KGN43991.1"/>
    </source>
</evidence>
<dbReference type="EMBL" id="CM002928">
    <property type="protein sequence ID" value="KGN43991.1"/>
    <property type="molecule type" value="Genomic_DNA"/>
</dbReference>
<reference evidence="1 2" key="2">
    <citation type="journal article" date="2009" name="PLoS ONE">
        <title>An integrated genetic and cytogenetic map of the cucumber genome.</title>
        <authorList>
            <person name="Ren Y."/>
            <person name="Zhang Z."/>
            <person name="Liu J."/>
            <person name="Staub J.E."/>
            <person name="Han Y."/>
            <person name="Cheng Z."/>
            <person name="Li X."/>
            <person name="Lu J."/>
            <person name="Miao H."/>
            <person name="Kang H."/>
            <person name="Xie B."/>
            <person name="Gu X."/>
            <person name="Wang X."/>
            <person name="Du Y."/>
            <person name="Jin W."/>
            <person name="Huang S."/>
        </authorList>
    </citation>
    <scope>NUCLEOTIDE SEQUENCE [LARGE SCALE GENOMIC DNA]</scope>
    <source>
        <strain evidence="2">cv. 9930</strain>
    </source>
</reference>
<proteinExistence type="predicted"/>
<reference evidence="1 2" key="4">
    <citation type="journal article" date="2011" name="BMC Genomics">
        <title>RNA-Seq improves annotation of protein-coding genes in the cucumber genome.</title>
        <authorList>
            <person name="Li Z."/>
            <person name="Zhang Z."/>
            <person name="Yan P."/>
            <person name="Huang S."/>
            <person name="Fei Z."/>
            <person name="Lin K."/>
        </authorList>
    </citation>
    <scope>NUCLEOTIDE SEQUENCE [LARGE SCALE GENOMIC DNA]</scope>
    <source>
        <strain evidence="2">cv. 9930</strain>
    </source>
</reference>
<accession>A0A0A0K895</accession>
<dbReference type="AlphaFoldDB" id="A0A0A0K895"/>
<name>A0A0A0K895_CUCSA</name>
<organism evidence="1 2">
    <name type="scientific">Cucumis sativus</name>
    <name type="common">Cucumber</name>
    <dbReference type="NCBI Taxonomy" id="3659"/>
    <lineage>
        <taxon>Eukaryota</taxon>
        <taxon>Viridiplantae</taxon>
        <taxon>Streptophyta</taxon>
        <taxon>Embryophyta</taxon>
        <taxon>Tracheophyta</taxon>
        <taxon>Spermatophyta</taxon>
        <taxon>Magnoliopsida</taxon>
        <taxon>eudicotyledons</taxon>
        <taxon>Gunneridae</taxon>
        <taxon>Pentapetalae</taxon>
        <taxon>rosids</taxon>
        <taxon>fabids</taxon>
        <taxon>Cucurbitales</taxon>
        <taxon>Cucurbitaceae</taxon>
        <taxon>Benincaseae</taxon>
        <taxon>Cucumis</taxon>
    </lineage>
</organism>
<reference evidence="1 2" key="1">
    <citation type="journal article" date="2009" name="Nat. Genet.">
        <title>The genome of the cucumber, Cucumis sativus L.</title>
        <authorList>
            <person name="Huang S."/>
            <person name="Li R."/>
            <person name="Zhang Z."/>
            <person name="Li L."/>
            <person name="Gu X."/>
            <person name="Fan W."/>
            <person name="Lucas W.J."/>
            <person name="Wang X."/>
            <person name="Xie B."/>
            <person name="Ni P."/>
            <person name="Ren Y."/>
            <person name="Zhu H."/>
            <person name="Li J."/>
            <person name="Lin K."/>
            <person name="Jin W."/>
            <person name="Fei Z."/>
            <person name="Li G."/>
            <person name="Staub J."/>
            <person name="Kilian A."/>
            <person name="van der Vossen E.A."/>
            <person name="Wu Y."/>
            <person name="Guo J."/>
            <person name="He J."/>
            <person name="Jia Z."/>
            <person name="Ren Y."/>
            <person name="Tian G."/>
            <person name="Lu Y."/>
            <person name="Ruan J."/>
            <person name="Qian W."/>
            <person name="Wang M."/>
            <person name="Huang Q."/>
            <person name="Li B."/>
            <person name="Xuan Z."/>
            <person name="Cao J."/>
            <person name="Asan"/>
            <person name="Wu Z."/>
            <person name="Zhang J."/>
            <person name="Cai Q."/>
            <person name="Bai Y."/>
            <person name="Zhao B."/>
            <person name="Han Y."/>
            <person name="Li Y."/>
            <person name="Li X."/>
            <person name="Wang S."/>
            <person name="Shi Q."/>
            <person name="Liu S."/>
            <person name="Cho W.K."/>
            <person name="Kim J.Y."/>
            <person name="Xu Y."/>
            <person name="Heller-Uszynska K."/>
            <person name="Miao H."/>
            <person name="Cheng Z."/>
            <person name="Zhang S."/>
            <person name="Wu J."/>
            <person name="Yang Y."/>
            <person name="Kang H."/>
            <person name="Li M."/>
            <person name="Liang H."/>
            <person name="Ren X."/>
            <person name="Shi Z."/>
            <person name="Wen M."/>
            <person name="Jian M."/>
            <person name="Yang H."/>
            <person name="Zhang G."/>
            <person name="Yang Z."/>
            <person name="Chen R."/>
            <person name="Liu S."/>
            <person name="Li J."/>
            <person name="Ma L."/>
            <person name="Liu H."/>
            <person name="Zhou Y."/>
            <person name="Zhao J."/>
            <person name="Fang X."/>
            <person name="Li G."/>
            <person name="Fang L."/>
            <person name="Li Y."/>
            <person name="Liu D."/>
            <person name="Zheng H."/>
            <person name="Zhang Y."/>
            <person name="Qin N."/>
            <person name="Li Z."/>
            <person name="Yang G."/>
            <person name="Yang S."/>
            <person name="Bolund L."/>
            <person name="Kristiansen K."/>
            <person name="Zheng H."/>
            <person name="Li S."/>
            <person name="Zhang X."/>
            <person name="Yang H."/>
            <person name="Wang J."/>
            <person name="Sun R."/>
            <person name="Zhang B."/>
            <person name="Jiang S."/>
            <person name="Wang J."/>
            <person name="Du Y."/>
            <person name="Li S."/>
        </authorList>
    </citation>
    <scope>NUCLEOTIDE SEQUENCE [LARGE SCALE GENOMIC DNA]</scope>
    <source>
        <strain evidence="2">cv. 9930</strain>
    </source>
</reference>